<evidence type="ECO:0000313" key="7">
    <source>
        <dbReference type="EnsemblPlants" id="ORGLA02G0144700.1"/>
    </source>
</evidence>
<keyword evidence="2" id="KW-0433">Leucine-rich repeat</keyword>
<dbReference type="Pfam" id="PF18052">
    <property type="entry name" value="Rx_N"/>
    <property type="match status" value="1"/>
</dbReference>
<evidence type="ECO:0000256" key="5">
    <source>
        <dbReference type="ARBA" id="ARBA00022821"/>
    </source>
</evidence>
<name>I1P0E1_ORYGL</name>
<reference evidence="7" key="1">
    <citation type="submission" date="2015-06" db="UniProtKB">
        <authorList>
            <consortium name="EnsemblPlants"/>
        </authorList>
    </citation>
    <scope>IDENTIFICATION</scope>
</reference>
<dbReference type="AlphaFoldDB" id="I1P0E1"/>
<accession>I1P0E1</accession>
<keyword evidence="5" id="KW-0611">Plant defense</keyword>
<proteinExistence type="inferred from homology"/>
<dbReference type="GO" id="GO:0000166">
    <property type="term" value="F:nucleotide binding"/>
    <property type="evidence" value="ECO:0007669"/>
    <property type="project" value="UniProtKB-KW"/>
</dbReference>
<dbReference type="Gramene" id="ORGLA02G0144700.1">
    <property type="protein sequence ID" value="ORGLA02G0144700.1"/>
    <property type="gene ID" value="ORGLA02G0144700"/>
</dbReference>
<evidence type="ECO:0000256" key="4">
    <source>
        <dbReference type="ARBA" id="ARBA00022741"/>
    </source>
</evidence>
<feature type="domain" description="Disease resistance N-terminal" evidence="6">
    <location>
        <begin position="37"/>
        <end position="108"/>
    </location>
</feature>
<protein>
    <recommendedName>
        <fullName evidence="6">Disease resistance N-terminal domain-containing protein</fullName>
    </recommendedName>
</protein>
<evidence type="ECO:0000256" key="2">
    <source>
        <dbReference type="ARBA" id="ARBA00022614"/>
    </source>
</evidence>
<dbReference type="EnsemblPlants" id="ORGLA02G0144700.1">
    <property type="protein sequence ID" value="ORGLA02G0144700.1"/>
    <property type="gene ID" value="ORGLA02G0144700"/>
</dbReference>
<dbReference type="Proteomes" id="UP000007306">
    <property type="component" value="Chromosome 2"/>
</dbReference>
<reference evidence="7 8" key="2">
    <citation type="submission" date="2018-04" db="EMBL/GenBank/DDBJ databases">
        <title>OglaRS2 (Oryza glaberrima Reference Sequence Version 2).</title>
        <authorList>
            <person name="Zhang J."/>
            <person name="Kudrna D."/>
            <person name="Lee S."/>
            <person name="Talag J."/>
            <person name="Rajasekar S."/>
            <person name="Wing R.A."/>
        </authorList>
    </citation>
    <scope>NUCLEOTIDE SEQUENCE [LARGE SCALE GENOMIC DNA]</scope>
    <source>
        <strain evidence="7 8">cv. IRGC 96717</strain>
    </source>
</reference>
<dbReference type="OMA" id="PMVYIMI"/>
<evidence type="ECO:0000259" key="6">
    <source>
        <dbReference type="Pfam" id="PF18052"/>
    </source>
</evidence>
<dbReference type="Gene3D" id="1.20.5.4130">
    <property type="match status" value="1"/>
</dbReference>
<dbReference type="GO" id="GO:0006952">
    <property type="term" value="P:defense response"/>
    <property type="evidence" value="ECO:0007669"/>
    <property type="project" value="UniProtKB-KW"/>
</dbReference>
<keyword evidence="8" id="KW-1185">Reference proteome</keyword>
<keyword evidence="3" id="KW-0677">Repeat</keyword>
<evidence type="ECO:0000256" key="1">
    <source>
        <dbReference type="ARBA" id="ARBA00008894"/>
    </source>
</evidence>
<dbReference type="InterPro" id="IPR041118">
    <property type="entry name" value="Rx_N"/>
</dbReference>
<organism evidence="7 8">
    <name type="scientific">Oryza glaberrima</name>
    <name type="common">African rice</name>
    <dbReference type="NCBI Taxonomy" id="4538"/>
    <lineage>
        <taxon>Eukaryota</taxon>
        <taxon>Viridiplantae</taxon>
        <taxon>Streptophyta</taxon>
        <taxon>Embryophyta</taxon>
        <taxon>Tracheophyta</taxon>
        <taxon>Spermatophyta</taxon>
        <taxon>Magnoliopsida</taxon>
        <taxon>Liliopsida</taxon>
        <taxon>Poales</taxon>
        <taxon>Poaceae</taxon>
        <taxon>BOP clade</taxon>
        <taxon>Oryzoideae</taxon>
        <taxon>Oryzeae</taxon>
        <taxon>Oryzinae</taxon>
        <taxon>Oryza</taxon>
    </lineage>
</organism>
<keyword evidence="4" id="KW-0547">Nucleotide-binding</keyword>
<evidence type="ECO:0000256" key="3">
    <source>
        <dbReference type="ARBA" id="ARBA00022737"/>
    </source>
</evidence>
<sequence length="120" mass="13728">MDKWELGLEATISIASLVLTEVHRIRRDKKKVPANDTLEEDVGFIKKDFQLMESFLVDAAEKRRQMAAATTTTSRSLSTWLRHLRGLSQHVEGCLQEFCLHLERPPRAKSKLLLPLDTIT</sequence>
<comment type="similarity">
    <text evidence="1">Belongs to the disease resistance NB-LRR family.</text>
</comment>
<dbReference type="HOGENOM" id="CLU_117866_1_0_1"/>
<evidence type="ECO:0000313" key="8">
    <source>
        <dbReference type="Proteomes" id="UP000007306"/>
    </source>
</evidence>